<dbReference type="AlphaFoldDB" id="A0A426ZCZ0"/>
<dbReference type="GO" id="GO:0032040">
    <property type="term" value="C:small-subunit processome"/>
    <property type="evidence" value="ECO:0007669"/>
    <property type="project" value="TreeGrafter"/>
</dbReference>
<feature type="domain" description="Sas10 C-terminal" evidence="5">
    <location>
        <begin position="169"/>
        <end position="234"/>
    </location>
</feature>
<name>A0A426ZCZ0_ENSVE</name>
<keyword evidence="3" id="KW-0539">Nucleus</keyword>
<evidence type="ECO:0000256" key="1">
    <source>
        <dbReference type="ARBA" id="ARBA00004123"/>
    </source>
</evidence>
<protein>
    <recommendedName>
        <fullName evidence="5">Sas10 C-terminal domain-containing protein</fullName>
    </recommendedName>
</protein>
<feature type="compositionally biased region" description="Basic residues" evidence="4">
    <location>
        <begin position="176"/>
        <end position="205"/>
    </location>
</feature>
<evidence type="ECO:0000313" key="7">
    <source>
        <dbReference type="Proteomes" id="UP000287651"/>
    </source>
</evidence>
<proteinExistence type="inferred from homology"/>
<feature type="region of interest" description="Disordered" evidence="4">
    <location>
        <begin position="172"/>
        <end position="236"/>
    </location>
</feature>
<dbReference type="PANTHER" id="PTHR13237:SF8">
    <property type="entry name" value="SOMETHING ABOUT SILENCING PROTEIN 10"/>
    <property type="match status" value="1"/>
</dbReference>
<dbReference type="EMBL" id="AMZH03007247">
    <property type="protein sequence ID" value="RRT61786.1"/>
    <property type="molecule type" value="Genomic_DNA"/>
</dbReference>
<dbReference type="Pfam" id="PF09368">
    <property type="entry name" value="Sas10"/>
    <property type="match status" value="1"/>
</dbReference>
<sequence>MGSMCQSERIPVCRSLSTGWYQCFDQYQGVLIGYALAYRWYIPVCTILSRAWYAVNMHRPALVRAFITSAPELVGLLAELNDALDQLREVKPSVRKVAYLNNCCIYLWYLSFYQMKKIDVNSYPLLEDSAINSLKNALTRGNIPFEVKPVTSDQQLKPIKHLYDLQSVDQMEKNRGLTRPRKKLTKNPRKKYRHKHQKQLIRRKGQVRDIRKPTGPYGGEATGINTSVSRSIRFKS</sequence>
<evidence type="ECO:0000256" key="2">
    <source>
        <dbReference type="ARBA" id="ARBA00010979"/>
    </source>
</evidence>
<evidence type="ECO:0000256" key="3">
    <source>
        <dbReference type="ARBA" id="ARBA00023242"/>
    </source>
</evidence>
<gene>
    <name evidence="6" type="ORF">B296_00018443</name>
</gene>
<comment type="similarity">
    <text evidence="2">Belongs to the SAS10 family.</text>
</comment>
<organism evidence="6 7">
    <name type="scientific">Ensete ventricosum</name>
    <name type="common">Abyssinian banana</name>
    <name type="synonym">Musa ensete</name>
    <dbReference type="NCBI Taxonomy" id="4639"/>
    <lineage>
        <taxon>Eukaryota</taxon>
        <taxon>Viridiplantae</taxon>
        <taxon>Streptophyta</taxon>
        <taxon>Embryophyta</taxon>
        <taxon>Tracheophyta</taxon>
        <taxon>Spermatophyta</taxon>
        <taxon>Magnoliopsida</taxon>
        <taxon>Liliopsida</taxon>
        <taxon>Zingiberales</taxon>
        <taxon>Musaceae</taxon>
        <taxon>Ensete</taxon>
    </lineage>
</organism>
<dbReference type="InterPro" id="IPR018972">
    <property type="entry name" value="Sas10_C_dom"/>
</dbReference>
<dbReference type="GO" id="GO:0000462">
    <property type="term" value="P:maturation of SSU-rRNA from tricistronic rRNA transcript (SSU-rRNA, 5.8S rRNA, LSU-rRNA)"/>
    <property type="evidence" value="ECO:0007669"/>
    <property type="project" value="TreeGrafter"/>
</dbReference>
<comment type="caution">
    <text evidence="6">The sequence shown here is derived from an EMBL/GenBank/DDBJ whole genome shotgun (WGS) entry which is preliminary data.</text>
</comment>
<evidence type="ECO:0000313" key="6">
    <source>
        <dbReference type="EMBL" id="RRT61786.1"/>
    </source>
</evidence>
<dbReference type="Proteomes" id="UP000287651">
    <property type="component" value="Unassembled WGS sequence"/>
</dbReference>
<comment type="subcellular location">
    <subcellularLocation>
        <location evidence="1">Nucleus</location>
    </subcellularLocation>
</comment>
<reference evidence="6 7" key="1">
    <citation type="journal article" date="2014" name="Agronomy (Basel)">
        <title>A Draft Genome Sequence for Ensete ventricosum, the Drought-Tolerant Tree Against Hunger.</title>
        <authorList>
            <person name="Harrison J."/>
            <person name="Moore K.A."/>
            <person name="Paszkiewicz K."/>
            <person name="Jones T."/>
            <person name="Grant M."/>
            <person name="Ambacheew D."/>
            <person name="Muzemil S."/>
            <person name="Studholme D.J."/>
        </authorList>
    </citation>
    <scope>NUCLEOTIDE SEQUENCE [LARGE SCALE GENOMIC DNA]</scope>
</reference>
<evidence type="ECO:0000256" key="4">
    <source>
        <dbReference type="SAM" id="MobiDB-lite"/>
    </source>
</evidence>
<dbReference type="PANTHER" id="PTHR13237">
    <property type="entry name" value="SOMETHING ABOUT SILENCING PROTEIN 10-RELATED"/>
    <property type="match status" value="1"/>
</dbReference>
<evidence type="ECO:0000259" key="5">
    <source>
        <dbReference type="Pfam" id="PF09368"/>
    </source>
</evidence>
<accession>A0A426ZCZ0</accession>